<accession>A0A941GIP6</accession>
<evidence type="ECO:0000313" key="1">
    <source>
        <dbReference type="EMBL" id="MBR8669203.1"/>
    </source>
</evidence>
<proteinExistence type="predicted"/>
<comment type="caution">
    <text evidence="1">The sequence shown here is derived from an EMBL/GenBank/DDBJ whole genome shotgun (WGS) entry which is preliminary data.</text>
</comment>
<dbReference type="EMBL" id="JAGTPX010000005">
    <property type="protein sequence ID" value="MBR8669203.1"/>
    <property type="molecule type" value="Genomic_DNA"/>
</dbReference>
<gene>
    <name evidence="1" type="ORF">KD144_06570</name>
</gene>
<protein>
    <submittedName>
        <fullName evidence="1">Uncharacterized protein</fullName>
    </submittedName>
</protein>
<organism evidence="1">
    <name type="scientific">Niallia circulans</name>
    <name type="common">Bacillus circulans</name>
    <dbReference type="NCBI Taxonomy" id="1397"/>
    <lineage>
        <taxon>Bacteria</taxon>
        <taxon>Bacillati</taxon>
        <taxon>Bacillota</taxon>
        <taxon>Bacilli</taxon>
        <taxon>Bacillales</taxon>
        <taxon>Bacillaceae</taxon>
        <taxon>Niallia</taxon>
    </lineage>
</organism>
<sequence>MEVKKELGNSFKAENIGNEQKYVRIAVTWAVKREKLIVVVLISAKIEGKSAKLGIYQPKKRGNQPN</sequence>
<dbReference type="AlphaFoldDB" id="A0A941GIP6"/>
<reference evidence="1" key="1">
    <citation type="submission" date="2021-04" db="EMBL/GenBank/DDBJ databases">
        <title>Genomic analysis of electroactive and textile dye degrading Bacillus circulans strain: DC10 isolated from constructed wetland-microbial fuel cells treating textile dye wastewaters.</title>
        <authorList>
            <person name="Patel D.U."/>
            <person name="Desai C.R."/>
        </authorList>
    </citation>
    <scope>NUCLEOTIDE SEQUENCE</scope>
    <source>
        <strain evidence="1">DC10</strain>
    </source>
</reference>
<name>A0A941GIP6_NIACI</name>